<keyword evidence="10" id="KW-0539">Nucleus</keyword>
<keyword evidence="6" id="KW-0862">Zinc</keyword>
<dbReference type="Proteomes" id="UP000078544">
    <property type="component" value="Unassembled WGS sequence"/>
</dbReference>
<dbReference type="PANTHER" id="PTHR12695">
    <property type="entry name" value="GENERAL TRANSCRIPTION FACTOR IIH SUBUNIT 2"/>
    <property type="match status" value="1"/>
</dbReference>
<evidence type="ECO:0000256" key="6">
    <source>
        <dbReference type="ARBA" id="ARBA00022833"/>
    </source>
</evidence>
<evidence type="ECO:0000256" key="2">
    <source>
        <dbReference type="ARBA" id="ARBA00006092"/>
    </source>
</evidence>
<dbReference type="Gene3D" id="3.40.50.410">
    <property type="entry name" value="von Willebrand factor, type A domain"/>
    <property type="match status" value="1"/>
</dbReference>
<evidence type="ECO:0000259" key="12">
    <source>
        <dbReference type="PROSITE" id="PS50234"/>
    </source>
</evidence>
<keyword evidence="3" id="KW-0479">Metal-binding</keyword>
<keyword evidence="9" id="KW-0234">DNA repair</keyword>
<keyword evidence="7" id="KW-0805">Transcription regulation</keyword>
<dbReference type="SUPFAM" id="SSF57889">
    <property type="entry name" value="Cysteine-rich domain"/>
    <property type="match status" value="1"/>
</dbReference>
<dbReference type="EMBL" id="AZGY01000005">
    <property type="protein sequence ID" value="KZZ98560.1"/>
    <property type="molecule type" value="Genomic_DNA"/>
</dbReference>
<dbReference type="NCBIfam" id="TIGR00622">
    <property type="entry name" value="ssl1"/>
    <property type="match status" value="2"/>
</dbReference>
<feature type="compositionally biased region" description="Basic and acidic residues" evidence="11">
    <location>
        <begin position="471"/>
        <end position="481"/>
    </location>
</feature>
<evidence type="ECO:0000256" key="11">
    <source>
        <dbReference type="SAM" id="MobiDB-lite"/>
    </source>
</evidence>
<comment type="caution">
    <text evidence="13">The sequence shown here is derived from an EMBL/GenBank/DDBJ whole genome shotgun (WGS) entry which is preliminary data.</text>
</comment>
<evidence type="ECO:0000256" key="7">
    <source>
        <dbReference type="ARBA" id="ARBA00023015"/>
    </source>
</evidence>
<feature type="region of interest" description="Disordered" evidence="11">
    <location>
        <begin position="91"/>
        <end position="132"/>
    </location>
</feature>
<dbReference type="STRING" id="1081109.A0A166PR43"/>
<dbReference type="InterPro" id="IPR007198">
    <property type="entry name" value="Ssl1-like"/>
</dbReference>
<dbReference type="GO" id="GO:0008270">
    <property type="term" value="F:zinc ion binding"/>
    <property type="evidence" value="ECO:0007669"/>
    <property type="project" value="UniProtKB-KW"/>
</dbReference>
<dbReference type="FunFam" id="3.40.50.410:FF:000015">
    <property type="entry name" value="General transcription factor IIH subunit 2"/>
    <property type="match status" value="1"/>
</dbReference>
<dbReference type="SMART" id="SM00327">
    <property type="entry name" value="VWA"/>
    <property type="match status" value="1"/>
</dbReference>
<dbReference type="GO" id="GO:0005675">
    <property type="term" value="C:transcription factor TFIIH holo complex"/>
    <property type="evidence" value="ECO:0007669"/>
    <property type="project" value="TreeGrafter"/>
</dbReference>
<dbReference type="CDD" id="cd01453">
    <property type="entry name" value="vWA_transcription_factor_IIH_type"/>
    <property type="match status" value="1"/>
</dbReference>
<gene>
    <name evidence="13" type="ORF">AAL_03078</name>
</gene>
<protein>
    <submittedName>
        <fullName evidence="13">Ssl1-like protein</fullName>
    </submittedName>
</protein>
<dbReference type="InterPro" id="IPR036465">
    <property type="entry name" value="vWFA_dom_sf"/>
</dbReference>
<dbReference type="GO" id="GO:0006357">
    <property type="term" value="P:regulation of transcription by RNA polymerase II"/>
    <property type="evidence" value="ECO:0007669"/>
    <property type="project" value="TreeGrafter"/>
</dbReference>
<dbReference type="InterPro" id="IPR013087">
    <property type="entry name" value="Znf_C2H2_type"/>
</dbReference>
<evidence type="ECO:0000313" key="13">
    <source>
        <dbReference type="EMBL" id="KZZ98560.1"/>
    </source>
</evidence>
<keyword evidence="8" id="KW-0804">Transcription</keyword>
<organism evidence="13 14">
    <name type="scientific">Moelleriella libera RCEF 2490</name>
    <dbReference type="NCBI Taxonomy" id="1081109"/>
    <lineage>
        <taxon>Eukaryota</taxon>
        <taxon>Fungi</taxon>
        <taxon>Dikarya</taxon>
        <taxon>Ascomycota</taxon>
        <taxon>Pezizomycotina</taxon>
        <taxon>Sordariomycetes</taxon>
        <taxon>Hypocreomycetidae</taxon>
        <taxon>Hypocreales</taxon>
        <taxon>Clavicipitaceae</taxon>
        <taxon>Moelleriella</taxon>
    </lineage>
</organism>
<comment type="similarity">
    <text evidence="2">Belongs to the GTF2H2 family.</text>
</comment>
<keyword evidence="5" id="KW-0863">Zinc-finger</keyword>
<dbReference type="InterPro" id="IPR013083">
    <property type="entry name" value="Znf_RING/FYVE/PHD"/>
</dbReference>
<dbReference type="GO" id="GO:0006367">
    <property type="term" value="P:transcription initiation at RNA polymerase II promoter"/>
    <property type="evidence" value="ECO:0007669"/>
    <property type="project" value="EnsemblFungi"/>
</dbReference>
<dbReference type="PANTHER" id="PTHR12695:SF2">
    <property type="entry name" value="GENERAL TRANSCRIPTION FACTOR IIH SUBUNIT 2-RELATED"/>
    <property type="match status" value="1"/>
</dbReference>
<dbReference type="PROSITE" id="PS50234">
    <property type="entry name" value="VWFA"/>
    <property type="match status" value="1"/>
</dbReference>
<sequence>MTRLCDAAKLSQASRLLRTHPTTTAALCLPAPDTHTRRADDNGWAAGEDWHFSTIRGLGPINGAIMADSDGDFVADDMSDDDELMDHQVTDDEARRQQSSSSHGRNKSSTAPSRRRRKKDRGGAAQAWEQSKRTWETNLPEEDQDGMLNLTLLEAEKRRRLMRDTTPLQRGIIRHLILVLDMSFAMAEKDLLPTRYRLTISSAVSFVREYFEQNPISQLGVVGMRDGVAVRISDLSGNPADHIERLKNIEGQEPQGNPSLQNALEMCRGALFHAPSHGTREVFIIYGALLSSDPGDIHETIASLISDRIRVSVVGLSAHLAICADLCSRTNAGDASHYSVAMDEVHFRELFMAATTPPVTRIKEQNTASLLMMGFPSRTLAPAGTISLCACHNKPTREGYACTRCLARVCRLPSECPACGLTLILSTHLARSYHHLFPLRNWVEVSWAEATRSVACFSCLSPFPEVPRGKMAAEKATDKEMTSSTTTTSTPRPAAKAKGVSESGRYACEVCGYHFCIDCDAFAHEVVHNCPGCQSNAVPDEANVVVVETNGDNGATAHTNGGAMEADVQQ</sequence>
<feature type="region of interest" description="Disordered" evidence="11">
    <location>
        <begin position="471"/>
        <end position="496"/>
    </location>
</feature>
<keyword evidence="14" id="KW-1185">Reference proteome</keyword>
<proteinExistence type="inferred from homology"/>
<evidence type="ECO:0000256" key="8">
    <source>
        <dbReference type="ARBA" id="ARBA00023163"/>
    </source>
</evidence>
<dbReference type="AlphaFoldDB" id="A0A166PR43"/>
<evidence type="ECO:0000313" key="14">
    <source>
        <dbReference type="Proteomes" id="UP000078544"/>
    </source>
</evidence>
<dbReference type="InterPro" id="IPR002035">
    <property type="entry name" value="VWF_A"/>
</dbReference>
<keyword evidence="4" id="KW-0227">DNA damage</keyword>
<dbReference type="GO" id="GO:0016251">
    <property type="term" value="F:RNA polymerase II general transcription initiation factor activity"/>
    <property type="evidence" value="ECO:0007669"/>
    <property type="project" value="EnsemblFungi"/>
</dbReference>
<evidence type="ECO:0000256" key="4">
    <source>
        <dbReference type="ARBA" id="ARBA00022763"/>
    </source>
</evidence>
<dbReference type="PROSITE" id="PS00028">
    <property type="entry name" value="ZINC_FINGER_C2H2_1"/>
    <property type="match status" value="1"/>
</dbReference>
<evidence type="ECO:0000256" key="9">
    <source>
        <dbReference type="ARBA" id="ARBA00023204"/>
    </source>
</evidence>
<feature type="compositionally biased region" description="Polar residues" evidence="11">
    <location>
        <begin position="97"/>
        <end position="112"/>
    </location>
</feature>
<evidence type="ECO:0000256" key="10">
    <source>
        <dbReference type="ARBA" id="ARBA00023242"/>
    </source>
</evidence>
<dbReference type="OrthoDB" id="284275at2759"/>
<dbReference type="InterPro" id="IPR046349">
    <property type="entry name" value="C1-like_sf"/>
</dbReference>
<evidence type="ECO:0000256" key="3">
    <source>
        <dbReference type="ARBA" id="ARBA00022723"/>
    </source>
</evidence>
<reference evidence="13 14" key="1">
    <citation type="journal article" date="2016" name="Genome Biol. Evol.">
        <title>Divergent and convergent evolution of fungal pathogenicity.</title>
        <authorList>
            <person name="Shang Y."/>
            <person name="Xiao G."/>
            <person name="Zheng P."/>
            <person name="Cen K."/>
            <person name="Zhan S."/>
            <person name="Wang C."/>
        </authorList>
    </citation>
    <scope>NUCLEOTIDE SEQUENCE [LARGE SCALE GENOMIC DNA]</scope>
    <source>
        <strain evidence="13 14">RCEF 2490</strain>
    </source>
</reference>
<dbReference type="GO" id="GO:0000439">
    <property type="term" value="C:transcription factor TFIIH core complex"/>
    <property type="evidence" value="ECO:0007669"/>
    <property type="project" value="InterPro"/>
</dbReference>
<dbReference type="GO" id="GO:0006289">
    <property type="term" value="P:nucleotide-excision repair"/>
    <property type="evidence" value="ECO:0007669"/>
    <property type="project" value="InterPro"/>
</dbReference>
<dbReference type="SUPFAM" id="SSF53300">
    <property type="entry name" value="vWA-like"/>
    <property type="match status" value="1"/>
</dbReference>
<evidence type="ECO:0000256" key="1">
    <source>
        <dbReference type="ARBA" id="ARBA00004123"/>
    </source>
</evidence>
<comment type="subcellular location">
    <subcellularLocation>
        <location evidence="1">Nucleus</location>
    </subcellularLocation>
</comment>
<dbReference type="InterPro" id="IPR004595">
    <property type="entry name" value="TFIIH_C1-like_dom"/>
</dbReference>
<dbReference type="InterPro" id="IPR012170">
    <property type="entry name" value="TFIIH_SSL1/p44"/>
</dbReference>
<dbReference type="Pfam" id="PF07975">
    <property type="entry name" value="C1_4"/>
    <property type="match status" value="1"/>
</dbReference>
<dbReference type="Gene3D" id="3.30.40.10">
    <property type="entry name" value="Zinc/RING finger domain, C3HC4 (zinc finger)"/>
    <property type="match status" value="1"/>
</dbReference>
<accession>A0A166PR43</accession>
<dbReference type="Pfam" id="PF04056">
    <property type="entry name" value="Ssl1"/>
    <property type="match status" value="1"/>
</dbReference>
<evidence type="ECO:0000256" key="5">
    <source>
        <dbReference type="ARBA" id="ARBA00022771"/>
    </source>
</evidence>
<dbReference type="SMART" id="SM01047">
    <property type="entry name" value="C1_4"/>
    <property type="match status" value="1"/>
</dbReference>
<feature type="domain" description="VWFA" evidence="12">
    <location>
        <begin position="175"/>
        <end position="355"/>
    </location>
</feature>
<name>A0A166PR43_9HYPO</name>